<protein>
    <submittedName>
        <fullName evidence="5">Retrovirus-related pol polyprotein from transposon TNT 1-94</fullName>
    </submittedName>
</protein>
<dbReference type="InterPro" id="IPR036397">
    <property type="entry name" value="RNaseH_sf"/>
</dbReference>
<reference evidence="5" key="2">
    <citation type="submission" date="2022-01" db="EMBL/GenBank/DDBJ databases">
        <authorList>
            <person name="Yamashiro T."/>
            <person name="Shiraishi A."/>
            <person name="Satake H."/>
            <person name="Nakayama K."/>
        </authorList>
    </citation>
    <scope>NUCLEOTIDE SEQUENCE</scope>
</reference>
<gene>
    <name evidence="5" type="ORF">Tco_0858541</name>
</gene>
<evidence type="ECO:0000259" key="4">
    <source>
        <dbReference type="PROSITE" id="PS50994"/>
    </source>
</evidence>
<dbReference type="SUPFAM" id="SSF53098">
    <property type="entry name" value="Ribonuclease H-like"/>
    <property type="match status" value="1"/>
</dbReference>
<keyword evidence="6" id="KW-1185">Reference proteome</keyword>
<dbReference type="InterPro" id="IPR012337">
    <property type="entry name" value="RNaseH-like_sf"/>
</dbReference>
<dbReference type="Pfam" id="PF07727">
    <property type="entry name" value="RVT_2"/>
    <property type="match status" value="1"/>
</dbReference>
<dbReference type="PROSITE" id="PS50994">
    <property type="entry name" value="INTEGRASE"/>
    <property type="match status" value="1"/>
</dbReference>
<dbReference type="Gene3D" id="3.30.420.10">
    <property type="entry name" value="Ribonuclease H-like superfamily/Ribonuclease H"/>
    <property type="match status" value="1"/>
</dbReference>
<dbReference type="PANTHER" id="PTHR42648:SF28">
    <property type="entry name" value="TRANSPOSON-ENCODED PROTEIN WITH RIBONUCLEASE H-LIKE AND RETROVIRUS ZINC FINGER-LIKE DOMAINS"/>
    <property type="match status" value="1"/>
</dbReference>
<feature type="compositionally biased region" description="Polar residues" evidence="3">
    <location>
        <begin position="524"/>
        <end position="539"/>
    </location>
</feature>
<dbReference type="InterPro" id="IPR013103">
    <property type="entry name" value="RVT_2"/>
</dbReference>
<evidence type="ECO:0000313" key="6">
    <source>
        <dbReference type="Proteomes" id="UP001151760"/>
    </source>
</evidence>
<feature type="domain" description="Integrase catalytic" evidence="4">
    <location>
        <begin position="373"/>
        <end position="476"/>
    </location>
</feature>
<accession>A0ABQ5BF39</accession>
<feature type="region of interest" description="Disordered" evidence="3">
    <location>
        <begin position="85"/>
        <end position="124"/>
    </location>
</feature>
<comment type="caution">
    <text evidence="5">The sequence shown here is derived from an EMBL/GenBank/DDBJ whole genome shotgun (WGS) entry which is preliminary data.</text>
</comment>
<evidence type="ECO:0000256" key="3">
    <source>
        <dbReference type="SAM" id="MobiDB-lite"/>
    </source>
</evidence>
<feature type="region of interest" description="Disordered" evidence="3">
    <location>
        <begin position="523"/>
        <end position="554"/>
    </location>
</feature>
<feature type="compositionally biased region" description="Low complexity" evidence="3">
    <location>
        <begin position="540"/>
        <end position="551"/>
    </location>
</feature>
<proteinExistence type="predicted"/>
<evidence type="ECO:0000256" key="2">
    <source>
        <dbReference type="ARBA" id="ARBA00022801"/>
    </source>
</evidence>
<dbReference type="SUPFAM" id="SSF56672">
    <property type="entry name" value="DNA/RNA polymerases"/>
    <property type="match status" value="1"/>
</dbReference>
<dbReference type="Proteomes" id="UP001151760">
    <property type="component" value="Unassembled WGS sequence"/>
</dbReference>
<feature type="compositionally biased region" description="Polar residues" evidence="3">
    <location>
        <begin position="87"/>
        <end position="101"/>
    </location>
</feature>
<organism evidence="5 6">
    <name type="scientific">Tanacetum coccineum</name>
    <dbReference type="NCBI Taxonomy" id="301880"/>
    <lineage>
        <taxon>Eukaryota</taxon>
        <taxon>Viridiplantae</taxon>
        <taxon>Streptophyta</taxon>
        <taxon>Embryophyta</taxon>
        <taxon>Tracheophyta</taxon>
        <taxon>Spermatophyta</taxon>
        <taxon>Magnoliopsida</taxon>
        <taxon>eudicotyledons</taxon>
        <taxon>Gunneridae</taxon>
        <taxon>Pentapetalae</taxon>
        <taxon>asterids</taxon>
        <taxon>campanulids</taxon>
        <taxon>Asterales</taxon>
        <taxon>Asteraceae</taxon>
        <taxon>Asteroideae</taxon>
        <taxon>Anthemideae</taxon>
        <taxon>Anthemidinae</taxon>
        <taxon>Tanacetum</taxon>
    </lineage>
</organism>
<dbReference type="InterPro" id="IPR043502">
    <property type="entry name" value="DNA/RNA_pol_sf"/>
</dbReference>
<feature type="region of interest" description="Disordered" evidence="3">
    <location>
        <begin position="277"/>
        <end position="297"/>
    </location>
</feature>
<keyword evidence="2" id="KW-0378">Hydrolase</keyword>
<evidence type="ECO:0000313" key="5">
    <source>
        <dbReference type="EMBL" id="GJT11499.1"/>
    </source>
</evidence>
<keyword evidence="1" id="KW-0479">Metal-binding</keyword>
<dbReference type="InterPro" id="IPR001584">
    <property type="entry name" value="Integrase_cat-core"/>
</dbReference>
<dbReference type="EMBL" id="BQNB010013072">
    <property type="protein sequence ID" value="GJT11499.1"/>
    <property type="molecule type" value="Genomic_DNA"/>
</dbReference>
<evidence type="ECO:0000256" key="1">
    <source>
        <dbReference type="ARBA" id="ARBA00022723"/>
    </source>
</evidence>
<dbReference type="InterPro" id="IPR039537">
    <property type="entry name" value="Retrotran_Ty1/copia-like"/>
</dbReference>
<sequence>MRPPLLQECISLTEILAPKVNINRKAHEYYLKHTMEQAAILREVVEQAKSLNPLDSASYTACKYVKLIQELLGYVRETLPVIHTPLKPSTSDSRSKPSGNTKNDKISRPPSSNEKNKVEVQSRKVKTCLNKKNSESKNVCNEHVKHSVIVAKALCSVCNECLFDANHAMCLLDHVNSMNVRAKSASKKNKQKEEWKPTGKMFNSIGYKWIPTGRTFTLVGIACLLTKTTSTNKVPLKEPIPLKVTAQETVVTKVYTRRPKAPNLVPNSKSKIIKSLTTNTKEPGTSQGSNTSVAPSSPSLIDCRQGLVRSLPRLKFEKTICALHVPWEKSKKHSHKPKSEDTIQEKLYLLHMDLCGPICVARVNGKRLNAIVKNIRTDNGTEFVNQTLRDYYEQVSISHGTLVARTPQQNSVVERQNRTLVEAARTMLIYAKALFFYEPRQLLPHLKAMASEQSSLDLALHEMTPATPSSGLVPNPTPSAPYVPPSRHEWDLVFQSVFDEFFFPPPSVAFPVPVVEAPAPVESISTPSSTTVAQDAPSPSTSQTTKQSQSQEIPLCAEEESHDLEAMQEELNEFERLEVWELVPRPDKVMVITLKWIYKVKLDKLGGILKNKARLVARGYRQEEGIDFEESFAPVARLEAVRIFLAFAAHMNMNVYQMDVKRTFLNDILREEVYVNQPDGFVDPDNPYHLYRLKKALYGLKQAPLAWYDLLSSFLRSQGFSKGTVDPTMFIHKDDKEMLLVQIYVDDIIFASSSPELCHKFAEIICSKFKMSMMGEISSFLGLQDFTKSQRHLLKSI</sequence>
<reference evidence="5" key="1">
    <citation type="journal article" date="2022" name="Int. J. Mol. Sci.">
        <title>Draft Genome of Tanacetum Coccineum: Genomic Comparison of Closely Related Tanacetum-Family Plants.</title>
        <authorList>
            <person name="Yamashiro T."/>
            <person name="Shiraishi A."/>
            <person name="Nakayama K."/>
            <person name="Satake H."/>
        </authorList>
    </citation>
    <scope>NUCLEOTIDE SEQUENCE</scope>
</reference>
<dbReference type="PANTHER" id="PTHR42648">
    <property type="entry name" value="TRANSPOSASE, PUTATIVE-RELATED"/>
    <property type="match status" value="1"/>
</dbReference>
<name>A0ABQ5BF39_9ASTR</name>